<protein>
    <submittedName>
        <fullName evidence="2">Uncharacterized protein</fullName>
    </submittedName>
</protein>
<evidence type="ECO:0000313" key="2">
    <source>
        <dbReference type="EMBL" id="CAF5017466.1"/>
    </source>
</evidence>
<evidence type="ECO:0000256" key="1">
    <source>
        <dbReference type="SAM" id="MobiDB-lite"/>
    </source>
</evidence>
<organism evidence="2 3">
    <name type="scientific">Rotaria socialis</name>
    <dbReference type="NCBI Taxonomy" id="392032"/>
    <lineage>
        <taxon>Eukaryota</taxon>
        <taxon>Metazoa</taxon>
        <taxon>Spiralia</taxon>
        <taxon>Gnathifera</taxon>
        <taxon>Rotifera</taxon>
        <taxon>Eurotatoria</taxon>
        <taxon>Bdelloidea</taxon>
        <taxon>Philodinida</taxon>
        <taxon>Philodinidae</taxon>
        <taxon>Rotaria</taxon>
    </lineage>
</organism>
<feature type="non-terminal residue" evidence="2">
    <location>
        <position position="137"/>
    </location>
</feature>
<dbReference type="AlphaFoldDB" id="A0A822B437"/>
<feature type="compositionally biased region" description="Low complexity" evidence="1">
    <location>
        <begin position="66"/>
        <end position="78"/>
    </location>
</feature>
<name>A0A822B437_9BILA</name>
<dbReference type="Proteomes" id="UP000663848">
    <property type="component" value="Unassembled WGS sequence"/>
</dbReference>
<reference evidence="2" key="1">
    <citation type="submission" date="2021-02" db="EMBL/GenBank/DDBJ databases">
        <authorList>
            <person name="Nowell W R."/>
        </authorList>
    </citation>
    <scope>NUCLEOTIDE SEQUENCE</scope>
</reference>
<comment type="caution">
    <text evidence="2">The sequence shown here is derived from an EMBL/GenBank/DDBJ whole genome shotgun (WGS) entry which is preliminary data.</text>
</comment>
<sequence>MKERVRFLAEHRDLFHGAFRNNSDQGISEKYINHLQDNNSQRLLEERNFNQVTTQSTVTFSNNYQDDTSTLDSSTNSDVVNEKNIIVSKVDENKENNDDDDEESSFPHIYVLPDLPLRIKQIISRGEINEFRGHTNA</sequence>
<gene>
    <name evidence="2" type="ORF">QYT958_LOCUS39647</name>
</gene>
<evidence type="ECO:0000313" key="3">
    <source>
        <dbReference type="Proteomes" id="UP000663848"/>
    </source>
</evidence>
<dbReference type="EMBL" id="CAJOBR010037656">
    <property type="protein sequence ID" value="CAF5017466.1"/>
    <property type="molecule type" value="Genomic_DNA"/>
</dbReference>
<accession>A0A822B437</accession>
<proteinExistence type="predicted"/>
<feature type="region of interest" description="Disordered" evidence="1">
    <location>
        <begin position="64"/>
        <end position="107"/>
    </location>
</feature>